<name>B4GU94_DROPE</name>
<sequence>MLPSPPVGNTPGIGPIEPTVTVASGQEREAGPQILPALHRSSSTLSLSNERQLLDHRLRHLHHRGSLY</sequence>
<reference evidence="1 2" key="1">
    <citation type="journal article" date="2007" name="Nature">
        <title>Evolution of genes and genomes on the Drosophila phylogeny.</title>
        <authorList>
            <consortium name="Drosophila 12 Genomes Consortium"/>
            <person name="Clark A.G."/>
            <person name="Eisen M.B."/>
            <person name="Smith D.R."/>
            <person name="Bergman C.M."/>
            <person name="Oliver B."/>
            <person name="Markow T.A."/>
            <person name="Kaufman T.C."/>
            <person name="Kellis M."/>
            <person name="Gelbart W."/>
            <person name="Iyer V.N."/>
            <person name="Pollard D.A."/>
            <person name="Sackton T.B."/>
            <person name="Larracuente A.M."/>
            <person name="Singh N.D."/>
            <person name="Abad J.P."/>
            <person name="Abt D.N."/>
            <person name="Adryan B."/>
            <person name="Aguade M."/>
            <person name="Akashi H."/>
            <person name="Anderson W.W."/>
            <person name="Aquadro C.F."/>
            <person name="Ardell D.H."/>
            <person name="Arguello R."/>
            <person name="Artieri C.G."/>
            <person name="Barbash D.A."/>
            <person name="Barker D."/>
            <person name="Barsanti P."/>
            <person name="Batterham P."/>
            <person name="Batzoglou S."/>
            <person name="Begun D."/>
            <person name="Bhutkar A."/>
            <person name="Blanco E."/>
            <person name="Bosak S.A."/>
            <person name="Bradley R.K."/>
            <person name="Brand A.D."/>
            <person name="Brent M.R."/>
            <person name="Brooks A.N."/>
            <person name="Brown R.H."/>
            <person name="Butlin R.K."/>
            <person name="Caggese C."/>
            <person name="Calvi B.R."/>
            <person name="Bernardo de Carvalho A."/>
            <person name="Caspi A."/>
            <person name="Castrezana S."/>
            <person name="Celniker S.E."/>
            <person name="Chang J.L."/>
            <person name="Chapple C."/>
            <person name="Chatterji S."/>
            <person name="Chinwalla A."/>
            <person name="Civetta A."/>
            <person name="Clifton S.W."/>
            <person name="Comeron J.M."/>
            <person name="Costello J.C."/>
            <person name="Coyne J.A."/>
            <person name="Daub J."/>
            <person name="David R.G."/>
            <person name="Delcher A.L."/>
            <person name="Delehaunty K."/>
            <person name="Do C.B."/>
            <person name="Ebling H."/>
            <person name="Edwards K."/>
            <person name="Eickbush T."/>
            <person name="Evans J.D."/>
            <person name="Filipski A."/>
            <person name="Findeiss S."/>
            <person name="Freyhult E."/>
            <person name="Fulton L."/>
            <person name="Fulton R."/>
            <person name="Garcia A.C."/>
            <person name="Gardiner A."/>
            <person name="Garfield D.A."/>
            <person name="Garvin B.E."/>
            <person name="Gibson G."/>
            <person name="Gilbert D."/>
            <person name="Gnerre S."/>
            <person name="Godfrey J."/>
            <person name="Good R."/>
            <person name="Gotea V."/>
            <person name="Gravely B."/>
            <person name="Greenberg A.J."/>
            <person name="Griffiths-Jones S."/>
            <person name="Gross S."/>
            <person name="Guigo R."/>
            <person name="Gustafson E.A."/>
            <person name="Haerty W."/>
            <person name="Hahn M.W."/>
            <person name="Halligan D.L."/>
            <person name="Halpern A.L."/>
            <person name="Halter G.M."/>
            <person name="Han M.V."/>
            <person name="Heger A."/>
            <person name="Hillier L."/>
            <person name="Hinrichs A.S."/>
            <person name="Holmes I."/>
            <person name="Hoskins R.A."/>
            <person name="Hubisz M.J."/>
            <person name="Hultmark D."/>
            <person name="Huntley M.A."/>
            <person name="Jaffe D.B."/>
            <person name="Jagadeeshan S."/>
            <person name="Jeck W.R."/>
            <person name="Johnson J."/>
            <person name="Jones C.D."/>
            <person name="Jordan W.C."/>
            <person name="Karpen G.H."/>
            <person name="Kataoka E."/>
            <person name="Keightley P.D."/>
            <person name="Kheradpour P."/>
            <person name="Kirkness E.F."/>
            <person name="Koerich L.B."/>
            <person name="Kristiansen K."/>
            <person name="Kudrna D."/>
            <person name="Kulathinal R.J."/>
            <person name="Kumar S."/>
            <person name="Kwok R."/>
            <person name="Lander E."/>
            <person name="Langley C.H."/>
            <person name="Lapoint R."/>
            <person name="Lazzaro B.P."/>
            <person name="Lee S.J."/>
            <person name="Levesque L."/>
            <person name="Li R."/>
            <person name="Lin C.F."/>
            <person name="Lin M.F."/>
            <person name="Lindblad-Toh K."/>
            <person name="Llopart A."/>
            <person name="Long M."/>
            <person name="Low L."/>
            <person name="Lozovsky E."/>
            <person name="Lu J."/>
            <person name="Luo M."/>
            <person name="Machado C.A."/>
            <person name="Makalowski W."/>
            <person name="Marzo M."/>
            <person name="Matsuda M."/>
            <person name="Matzkin L."/>
            <person name="McAllister B."/>
            <person name="McBride C.S."/>
            <person name="McKernan B."/>
            <person name="McKernan K."/>
            <person name="Mendez-Lago M."/>
            <person name="Minx P."/>
            <person name="Mollenhauer M.U."/>
            <person name="Montooth K."/>
            <person name="Mount S.M."/>
            <person name="Mu X."/>
            <person name="Myers E."/>
            <person name="Negre B."/>
            <person name="Newfeld S."/>
            <person name="Nielsen R."/>
            <person name="Noor M.A."/>
            <person name="O'Grady P."/>
            <person name="Pachter L."/>
            <person name="Papaceit M."/>
            <person name="Parisi M.J."/>
            <person name="Parisi M."/>
            <person name="Parts L."/>
            <person name="Pedersen J.S."/>
            <person name="Pesole G."/>
            <person name="Phillippy A.M."/>
            <person name="Ponting C.P."/>
            <person name="Pop M."/>
            <person name="Porcelli D."/>
            <person name="Powell J.R."/>
            <person name="Prohaska S."/>
            <person name="Pruitt K."/>
            <person name="Puig M."/>
            <person name="Quesneville H."/>
            <person name="Ram K.R."/>
            <person name="Rand D."/>
            <person name="Rasmussen M.D."/>
            <person name="Reed L.K."/>
            <person name="Reenan R."/>
            <person name="Reily A."/>
            <person name="Remington K.A."/>
            <person name="Rieger T.T."/>
            <person name="Ritchie M.G."/>
            <person name="Robin C."/>
            <person name="Rogers Y.H."/>
            <person name="Rohde C."/>
            <person name="Rozas J."/>
            <person name="Rubenfield M.J."/>
            <person name="Ruiz A."/>
            <person name="Russo S."/>
            <person name="Salzberg S.L."/>
            <person name="Sanchez-Gracia A."/>
            <person name="Saranga D.J."/>
            <person name="Sato H."/>
            <person name="Schaeffer S.W."/>
            <person name="Schatz M.C."/>
            <person name="Schlenke T."/>
            <person name="Schwartz R."/>
            <person name="Segarra C."/>
            <person name="Singh R.S."/>
            <person name="Sirot L."/>
            <person name="Sirota M."/>
            <person name="Sisneros N.B."/>
            <person name="Smith C.D."/>
            <person name="Smith T.F."/>
            <person name="Spieth J."/>
            <person name="Stage D.E."/>
            <person name="Stark A."/>
            <person name="Stephan W."/>
            <person name="Strausberg R.L."/>
            <person name="Strempel S."/>
            <person name="Sturgill D."/>
            <person name="Sutton G."/>
            <person name="Sutton G.G."/>
            <person name="Tao W."/>
            <person name="Teichmann S."/>
            <person name="Tobari Y.N."/>
            <person name="Tomimura Y."/>
            <person name="Tsolas J.M."/>
            <person name="Valente V.L."/>
            <person name="Venter E."/>
            <person name="Venter J.C."/>
            <person name="Vicario S."/>
            <person name="Vieira F.G."/>
            <person name="Vilella A.J."/>
            <person name="Villasante A."/>
            <person name="Walenz B."/>
            <person name="Wang J."/>
            <person name="Wasserman M."/>
            <person name="Watts T."/>
            <person name="Wilson D."/>
            <person name="Wilson R.K."/>
            <person name="Wing R.A."/>
            <person name="Wolfner M.F."/>
            <person name="Wong A."/>
            <person name="Wong G.K."/>
            <person name="Wu C.I."/>
            <person name="Wu G."/>
            <person name="Yamamoto D."/>
            <person name="Yang H.P."/>
            <person name="Yang S.P."/>
            <person name="Yorke J.A."/>
            <person name="Yoshida K."/>
            <person name="Zdobnov E."/>
            <person name="Zhang P."/>
            <person name="Zhang Y."/>
            <person name="Zimin A.V."/>
            <person name="Baldwin J."/>
            <person name="Abdouelleil A."/>
            <person name="Abdulkadir J."/>
            <person name="Abebe A."/>
            <person name="Abera B."/>
            <person name="Abreu J."/>
            <person name="Acer S.C."/>
            <person name="Aftuck L."/>
            <person name="Alexander A."/>
            <person name="An P."/>
            <person name="Anderson E."/>
            <person name="Anderson S."/>
            <person name="Arachi H."/>
            <person name="Azer M."/>
            <person name="Bachantsang P."/>
            <person name="Barry A."/>
            <person name="Bayul T."/>
            <person name="Berlin A."/>
            <person name="Bessette D."/>
            <person name="Bloom T."/>
            <person name="Blye J."/>
            <person name="Boguslavskiy L."/>
            <person name="Bonnet C."/>
            <person name="Boukhgalter B."/>
            <person name="Bourzgui I."/>
            <person name="Brown A."/>
            <person name="Cahill P."/>
            <person name="Channer S."/>
            <person name="Cheshatsang Y."/>
            <person name="Chuda L."/>
            <person name="Citroen M."/>
            <person name="Collymore A."/>
            <person name="Cooke P."/>
            <person name="Costello M."/>
            <person name="D'Aco K."/>
            <person name="Daza R."/>
            <person name="De Haan G."/>
            <person name="DeGray S."/>
            <person name="DeMaso C."/>
            <person name="Dhargay N."/>
            <person name="Dooley K."/>
            <person name="Dooley E."/>
            <person name="Doricent M."/>
            <person name="Dorje P."/>
            <person name="Dorjee K."/>
            <person name="Dupes A."/>
            <person name="Elong R."/>
            <person name="Falk J."/>
            <person name="Farina A."/>
            <person name="Faro S."/>
            <person name="Ferguson D."/>
            <person name="Fisher S."/>
            <person name="Foley C.D."/>
            <person name="Franke A."/>
            <person name="Friedrich D."/>
            <person name="Gadbois L."/>
            <person name="Gearin G."/>
            <person name="Gearin C.R."/>
            <person name="Giannoukos G."/>
            <person name="Goode T."/>
            <person name="Graham J."/>
            <person name="Grandbois E."/>
            <person name="Grewal S."/>
            <person name="Gyaltsen K."/>
            <person name="Hafez N."/>
            <person name="Hagos B."/>
            <person name="Hall J."/>
            <person name="Henson C."/>
            <person name="Hollinger A."/>
            <person name="Honan T."/>
            <person name="Huard M.D."/>
            <person name="Hughes L."/>
            <person name="Hurhula B."/>
            <person name="Husby M.E."/>
            <person name="Kamat A."/>
            <person name="Kanga B."/>
            <person name="Kashin S."/>
            <person name="Khazanovich D."/>
            <person name="Kisner P."/>
            <person name="Lance K."/>
            <person name="Lara M."/>
            <person name="Lee W."/>
            <person name="Lennon N."/>
            <person name="Letendre F."/>
            <person name="LeVine R."/>
            <person name="Lipovsky A."/>
            <person name="Liu X."/>
            <person name="Liu J."/>
            <person name="Liu S."/>
            <person name="Lokyitsang T."/>
            <person name="Lokyitsang Y."/>
            <person name="Lubonja R."/>
            <person name="Lui A."/>
            <person name="MacDonald P."/>
            <person name="Magnisalis V."/>
            <person name="Maru K."/>
            <person name="Matthews C."/>
            <person name="McCusker W."/>
            <person name="McDonough S."/>
            <person name="Mehta T."/>
            <person name="Meldrim J."/>
            <person name="Meneus L."/>
            <person name="Mihai O."/>
            <person name="Mihalev A."/>
            <person name="Mihova T."/>
            <person name="Mittelman R."/>
            <person name="Mlenga V."/>
            <person name="Montmayeur A."/>
            <person name="Mulrain L."/>
            <person name="Navidi A."/>
            <person name="Naylor J."/>
            <person name="Negash T."/>
            <person name="Nguyen T."/>
            <person name="Nguyen N."/>
            <person name="Nicol R."/>
            <person name="Norbu C."/>
            <person name="Norbu N."/>
            <person name="Novod N."/>
            <person name="O'Neill B."/>
            <person name="Osman S."/>
            <person name="Markiewicz E."/>
            <person name="Oyono O.L."/>
            <person name="Patti C."/>
            <person name="Phunkhang P."/>
            <person name="Pierre F."/>
            <person name="Priest M."/>
            <person name="Raghuraman S."/>
            <person name="Rege F."/>
            <person name="Reyes R."/>
            <person name="Rise C."/>
            <person name="Rogov P."/>
            <person name="Ross K."/>
            <person name="Ryan E."/>
            <person name="Settipalli S."/>
            <person name="Shea T."/>
            <person name="Sherpa N."/>
            <person name="Shi L."/>
            <person name="Shih D."/>
            <person name="Sparrow T."/>
            <person name="Spaulding J."/>
            <person name="Stalker J."/>
            <person name="Stange-Thomann N."/>
            <person name="Stavropoulos S."/>
            <person name="Stone C."/>
            <person name="Strader C."/>
            <person name="Tesfaye S."/>
            <person name="Thomson T."/>
            <person name="Thoulutsang Y."/>
            <person name="Thoulutsang D."/>
            <person name="Topham K."/>
            <person name="Topping I."/>
            <person name="Tsamla T."/>
            <person name="Vassiliev H."/>
            <person name="Vo A."/>
            <person name="Wangchuk T."/>
            <person name="Wangdi T."/>
            <person name="Weiand M."/>
            <person name="Wilkinson J."/>
            <person name="Wilson A."/>
            <person name="Yadav S."/>
            <person name="Young G."/>
            <person name="Yu Q."/>
            <person name="Zembek L."/>
            <person name="Zhong D."/>
            <person name="Zimmer A."/>
            <person name="Zwirko Z."/>
            <person name="Jaffe D.B."/>
            <person name="Alvarez P."/>
            <person name="Brockman W."/>
            <person name="Butler J."/>
            <person name="Chin C."/>
            <person name="Gnerre S."/>
            <person name="Grabherr M."/>
            <person name="Kleber M."/>
            <person name="Mauceli E."/>
            <person name="MacCallum I."/>
        </authorList>
    </citation>
    <scope>NUCLEOTIDE SEQUENCE [LARGE SCALE GENOMIC DNA]</scope>
    <source>
        <strain evidence="2">MSH-3 / Tucson 14011-0111.49</strain>
    </source>
</reference>
<keyword evidence="2" id="KW-1185">Reference proteome</keyword>
<evidence type="ECO:0000313" key="2">
    <source>
        <dbReference type="Proteomes" id="UP000008744"/>
    </source>
</evidence>
<accession>B4GU94</accession>
<organism evidence="2">
    <name type="scientific">Drosophila persimilis</name>
    <name type="common">Fruit fly</name>
    <dbReference type="NCBI Taxonomy" id="7234"/>
    <lineage>
        <taxon>Eukaryota</taxon>
        <taxon>Metazoa</taxon>
        <taxon>Ecdysozoa</taxon>
        <taxon>Arthropoda</taxon>
        <taxon>Hexapoda</taxon>
        <taxon>Insecta</taxon>
        <taxon>Pterygota</taxon>
        <taxon>Neoptera</taxon>
        <taxon>Endopterygota</taxon>
        <taxon>Diptera</taxon>
        <taxon>Brachycera</taxon>
        <taxon>Muscomorpha</taxon>
        <taxon>Ephydroidea</taxon>
        <taxon>Drosophilidae</taxon>
        <taxon>Drosophila</taxon>
        <taxon>Sophophora</taxon>
    </lineage>
</organism>
<dbReference type="OrthoDB" id="6627098at2759"/>
<evidence type="ECO:0000313" key="1">
    <source>
        <dbReference type="EMBL" id="EDW26177.1"/>
    </source>
</evidence>
<dbReference type="EMBL" id="CH479191">
    <property type="protein sequence ID" value="EDW26177.1"/>
    <property type="molecule type" value="Genomic_DNA"/>
</dbReference>
<dbReference type="HOGENOM" id="CLU_2796654_0_0_1"/>
<dbReference type="Proteomes" id="UP000008744">
    <property type="component" value="Unassembled WGS sequence"/>
</dbReference>
<protein>
    <submittedName>
        <fullName evidence="1">GL25499</fullName>
    </submittedName>
</protein>
<dbReference type="AlphaFoldDB" id="B4GU94"/>
<gene>
    <name evidence="1" type="primary">Dper\GL25499</name>
    <name evidence="1" type="ORF">Dper_GL25499</name>
</gene>
<proteinExistence type="predicted"/>